<gene>
    <name evidence="1" type="ORF">KI387_044397</name>
</gene>
<organism evidence="1 2">
    <name type="scientific">Taxus chinensis</name>
    <name type="common">Chinese yew</name>
    <name type="synonym">Taxus wallichiana var. chinensis</name>
    <dbReference type="NCBI Taxonomy" id="29808"/>
    <lineage>
        <taxon>Eukaryota</taxon>
        <taxon>Viridiplantae</taxon>
        <taxon>Streptophyta</taxon>
        <taxon>Embryophyta</taxon>
        <taxon>Tracheophyta</taxon>
        <taxon>Spermatophyta</taxon>
        <taxon>Pinopsida</taxon>
        <taxon>Pinidae</taxon>
        <taxon>Conifers II</taxon>
        <taxon>Cupressales</taxon>
        <taxon>Taxaceae</taxon>
        <taxon>Taxus</taxon>
    </lineage>
</organism>
<sequence length="65" mass="7554">MSPFQVVYGVEAQLPVMVEFLTLHLMKTIEDSSFSSSLDKRILYLQKLDEDRLQVVDKITTHQLK</sequence>
<proteinExistence type="predicted"/>
<dbReference type="Proteomes" id="UP000824469">
    <property type="component" value="Unassembled WGS sequence"/>
</dbReference>
<dbReference type="AlphaFoldDB" id="A0AA38FND1"/>
<dbReference type="EMBL" id="JAHRHJ020000008">
    <property type="protein sequence ID" value="KAH9307182.1"/>
    <property type="molecule type" value="Genomic_DNA"/>
</dbReference>
<comment type="caution">
    <text evidence="1">The sequence shown here is derived from an EMBL/GenBank/DDBJ whole genome shotgun (WGS) entry which is preliminary data.</text>
</comment>
<feature type="non-terminal residue" evidence="1">
    <location>
        <position position="65"/>
    </location>
</feature>
<name>A0AA38FND1_TAXCH</name>
<protein>
    <submittedName>
        <fullName evidence="1">Uncharacterized protein</fullName>
    </submittedName>
</protein>
<evidence type="ECO:0000313" key="1">
    <source>
        <dbReference type="EMBL" id="KAH9307182.1"/>
    </source>
</evidence>
<keyword evidence="2" id="KW-1185">Reference proteome</keyword>
<evidence type="ECO:0000313" key="2">
    <source>
        <dbReference type="Proteomes" id="UP000824469"/>
    </source>
</evidence>
<reference evidence="1 2" key="1">
    <citation type="journal article" date="2021" name="Nat. Plants">
        <title>The Taxus genome provides insights into paclitaxel biosynthesis.</title>
        <authorList>
            <person name="Xiong X."/>
            <person name="Gou J."/>
            <person name="Liao Q."/>
            <person name="Li Y."/>
            <person name="Zhou Q."/>
            <person name="Bi G."/>
            <person name="Li C."/>
            <person name="Du R."/>
            <person name="Wang X."/>
            <person name="Sun T."/>
            <person name="Guo L."/>
            <person name="Liang H."/>
            <person name="Lu P."/>
            <person name="Wu Y."/>
            <person name="Zhang Z."/>
            <person name="Ro D.K."/>
            <person name="Shang Y."/>
            <person name="Huang S."/>
            <person name="Yan J."/>
        </authorList>
    </citation>
    <scope>NUCLEOTIDE SEQUENCE [LARGE SCALE GENOMIC DNA]</scope>
    <source>
        <strain evidence="1">Ta-2019</strain>
    </source>
</reference>
<accession>A0AA38FND1</accession>